<comment type="similarity">
    <text evidence="1">Belongs to the Cyclase 1 superfamily.</text>
</comment>
<organism evidence="2 3">
    <name type="scientific">Dactylonectria estremocensis</name>
    <dbReference type="NCBI Taxonomy" id="1079267"/>
    <lineage>
        <taxon>Eukaryota</taxon>
        <taxon>Fungi</taxon>
        <taxon>Dikarya</taxon>
        <taxon>Ascomycota</taxon>
        <taxon>Pezizomycotina</taxon>
        <taxon>Sordariomycetes</taxon>
        <taxon>Hypocreomycetidae</taxon>
        <taxon>Hypocreales</taxon>
        <taxon>Nectriaceae</taxon>
        <taxon>Dactylonectria</taxon>
    </lineage>
</organism>
<evidence type="ECO:0000256" key="1">
    <source>
        <dbReference type="ARBA" id="ARBA00007865"/>
    </source>
</evidence>
<dbReference type="EMBL" id="JAGMUU010000009">
    <property type="protein sequence ID" value="KAH7145812.1"/>
    <property type="molecule type" value="Genomic_DNA"/>
</dbReference>
<proteinExistence type="inferred from homology"/>
<evidence type="ECO:0000313" key="3">
    <source>
        <dbReference type="Proteomes" id="UP000717696"/>
    </source>
</evidence>
<evidence type="ECO:0000313" key="2">
    <source>
        <dbReference type="EMBL" id="KAH7145812.1"/>
    </source>
</evidence>
<comment type="caution">
    <text evidence="2">The sequence shown here is derived from an EMBL/GenBank/DDBJ whole genome shotgun (WGS) entry which is preliminary data.</text>
</comment>
<gene>
    <name evidence="2" type="ORF">B0J13DRAFT_554216</name>
</gene>
<dbReference type="PANTHER" id="PTHR34861">
    <property type="match status" value="1"/>
</dbReference>
<dbReference type="GO" id="GO:0019441">
    <property type="term" value="P:L-tryptophan catabolic process to kynurenine"/>
    <property type="evidence" value="ECO:0007669"/>
    <property type="project" value="InterPro"/>
</dbReference>
<evidence type="ECO:0008006" key="4">
    <source>
        <dbReference type="Google" id="ProtNLM"/>
    </source>
</evidence>
<dbReference type="InterPro" id="IPR007325">
    <property type="entry name" value="KFase/CYL"/>
</dbReference>
<accession>A0A9P9EV37</accession>
<dbReference type="Gene3D" id="3.50.30.50">
    <property type="entry name" value="Putative cyclase"/>
    <property type="match status" value="1"/>
</dbReference>
<dbReference type="GO" id="GO:0004061">
    <property type="term" value="F:arylformamidase activity"/>
    <property type="evidence" value="ECO:0007669"/>
    <property type="project" value="InterPro"/>
</dbReference>
<name>A0A9P9EV37_9HYPO</name>
<sequence>MSTYPAFADLPLRQGDPPLSAWGLWGEKDELGTLNHLTPDVVRKAALETTTGSRFSLNWSLELPTTPGFGRRVHNFQHKIHQAPGALILDDSLHDFNTQKSSQWDGLRHFAYQKEKLFYNGTSLAKALSTESGTLGIQNWSKAGGIAGRGVLLDYQSWAEENGKTADMSRSTPILFDDLMACYREQQEKSANGLELRKGDILLVRSGFIKRYDSIAPEDEVAMGSAFPMKACGVHQDRRLLEWLWTNQVAAVGGDAQGWECLPNDESAGFIFHEVLIAGWGCPIAELLWLEDLADACKQMGRWTFLFTSSPLNVFAGVASPANAMAIL</sequence>
<reference evidence="2" key="1">
    <citation type="journal article" date="2021" name="Nat. Commun.">
        <title>Genetic determinants of endophytism in the Arabidopsis root mycobiome.</title>
        <authorList>
            <person name="Mesny F."/>
            <person name="Miyauchi S."/>
            <person name="Thiergart T."/>
            <person name="Pickel B."/>
            <person name="Atanasova L."/>
            <person name="Karlsson M."/>
            <person name="Huettel B."/>
            <person name="Barry K.W."/>
            <person name="Haridas S."/>
            <person name="Chen C."/>
            <person name="Bauer D."/>
            <person name="Andreopoulos W."/>
            <person name="Pangilinan J."/>
            <person name="LaButti K."/>
            <person name="Riley R."/>
            <person name="Lipzen A."/>
            <person name="Clum A."/>
            <person name="Drula E."/>
            <person name="Henrissat B."/>
            <person name="Kohler A."/>
            <person name="Grigoriev I.V."/>
            <person name="Martin F.M."/>
            <person name="Hacquard S."/>
        </authorList>
    </citation>
    <scope>NUCLEOTIDE SEQUENCE</scope>
    <source>
        <strain evidence="2">MPI-CAGE-AT-0021</strain>
    </source>
</reference>
<dbReference type="OrthoDB" id="5396at2759"/>
<dbReference type="InterPro" id="IPR037175">
    <property type="entry name" value="KFase_sf"/>
</dbReference>
<dbReference type="Pfam" id="PF04199">
    <property type="entry name" value="Cyclase"/>
    <property type="match status" value="1"/>
</dbReference>
<protein>
    <recommendedName>
        <fullName evidence="4">Cyclase</fullName>
    </recommendedName>
</protein>
<dbReference type="Proteomes" id="UP000717696">
    <property type="component" value="Unassembled WGS sequence"/>
</dbReference>
<keyword evidence="3" id="KW-1185">Reference proteome</keyword>
<dbReference type="PANTHER" id="PTHR34861:SF11">
    <property type="entry name" value="CYCLASE"/>
    <property type="match status" value="1"/>
</dbReference>
<dbReference type="SUPFAM" id="SSF102198">
    <property type="entry name" value="Putative cyclase"/>
    <property type="match status" value="1"/>
</dbReference>
<dbReference type="AlphaFoldDB" id="A0A9P9EV37"/>